<organism evidence="1 2">
    <name type="scientific">Fonsecaea nubica</name>
    <dbReference type="NCBI Taxonomy" id="856822"/>
    <lineage>
        <taxon>Eukaryota</taxon>
        <taxon>Fungi</taxon>
        <taxon>Dikarya</taxon>
        <taxon>Ascomycota</taxon>
        <taxon>Pezizomycotina</taxon>
        <taxon>Eurotiomycetes</taxon>
        <taxon>Chaetothyriomycetidae</taxon>
        <taxon>Chaetothyriales</taxon>
        <taxon>Herpotrichiellaceae</taxon>
        <taxon>Fonsecaea</taxon>
    </lineage>
</organism>
<sequence length="143" mass="15569">MDTFASSLIMPQVGVWNFVQSPRGQSNSKRGSSDPDEARASVSQRAVGNFDFLGAKNEWVCALFAACHVVFQAYGSTKEEVTASWHHKVPQSRSPLHPVVAMVVGFAWVKSWQLRTSGHAKVKTFGINGSSPEIASGFWTAGR</sequence>
<dbReference type="RefSeq" id="XP_022501037.1">
    <property type="nucleotide sequence ID" value="XM_022642982.1"/>
</dbReference>
<comment type="caution">
    <text evidence="1">The sequence shown here is derived from an EMBL/GenBank/DDBJ whole genome shotgun (WGS) entry which is preliminary data.</text>
</comment>
<evidence type="ECO:0000313" key="2">
    <source>
        <dbReference type="Proteomes" id="UP000185904"/>
    </source>
</evidence>
<dbReference type="EMBL" id="LVCJ01000025">
    <property type="protein sequence ID" value="OAL36025.1"/>
    <property type="molecule type" value="Genomic_DNA"/>
</dbReference>
<dbReference type="Proteomes" id="UP000185904">
    <property type="component" value="Unassembled WGS sequence"/>
</dbReference>
<accession>A0A178D4J5</accession>
<dbReference type="AlphaFoldDB" id="A0A178D4J5"/>
<gene>
    <name evidence="1" type="ORF">AYO20_04687</name>
</gene>
<name>A0A178D4J5_9EURO</name>
<protein>
    <submittedName>
        <fullName evidence="1">Uncharacterized protein</fullName>
    </submittedName>
</protein>
<reference evidence="1 2" key="1">
    <citation type="submission" date="2016-03" db="EMBL/GenBank/DDBJ databases">
        <title>The draft genome sequence of Fonsecaea nubica causative agent of cutaneous subcutaneous infection in human host.</title>
        <authorList>
            <person name="Costa F."/>
            <person name="Sybren D.H."/>
            <person name="Raittz R.T."/>
            <person name="Weiss V.A."/>
            <person name="Leao A.C."/>
            <person name="Gomes R."/>
            <person name="De Souza E.M."/>
            <person name="Pedrosa F.O."/>
            <person name="Steffens M.B."/>
            <person name="Bombassaro A."/>
            <person name="Tadra-Sfeir M.Z."/>
            <person name="Moreno L.F."/>
            <person name="Najafzadeh M.J."/>
            <person name="Felipe M.S."/>
            <person name="Teixeira M."/>
            <person name="Sun J."/>
            <person name="Xi L."/>
            <person name="Castro M.A."/>
            <person name="Vicente V.A."/>
        </authorList>
    </citation>
    <scope>NUCLEOTIDE SEQUENCE [LARGE SCALE GENOMIC DNA]</scope>
    <source>
        <strain evidence="1 2">CBS 269.64</strain>
    </source>
</reference>
<evidence type="ECO:0000313" key="1">
    <source>
        <dbReference type="EMBL" id="OAL36025.1"/>
    </source>
</evidence>
<proteinExistence type="predicted"/>
<keyword evidence="2" id="KW-1185">Reference proteome</keyword>
<dbReference type="GeneID" id="34588105"/>